<organism evidence="2 3">
    <name type="scientific">Phragmitibacter flavus</name>
    <dbReference type="NCBI Taxonomy" id="2576071"/>
    <lineage>
        <taxon>Bacteria</taxon>
        <taxon>Pseudomonadati</taxon>
        <taxon>Verrucomicrobiota</taxon>
        <taxon>Verrucomicrobiia</taxon>
        <taxon>Verrucomicrobiales</taxon>
        <taxon>Verrucomicrobiaceae</taxon>
        <taxon>Phragmitibacter</taxon>
    </lineage>
</organism>
<dbReference type="RefSeq" id="WP_138086008.1">
    <property type="nucleotide sequence ID" value="NZ_VAUV01000006.1"/>
</dbReference>
<evidence type="ECO:0000313" key="3">
    <source>
        <dbReference type="Proteomes" id="UP000306196"/>
    </source>
</evidence>
<name>A0A5R8KFV4_9BACT</name>
<keyword evidence="3" id="KW-1185">Reference proteome</keyword>
<accession>A0A5R8KFV4</accession>
<protein>
    <submittedName>
        <fullName evidence="2">Uncharacterized protein</fullName>
    </submittedName>
</protein>
<dbReference type="Proteomes" id="UP000306196">
    <property type="component" value="Unassembled WGS sequence"/>
</dbReference>
<evidence type="ECO:0000313" key="2">
    <source>
        <dbReference type="EMBL" id="TLD71170.1"/>
    </source>
</evidence>
<comment type="caution">
    <text evidence="2">The sequence shown here is derived from an EMBL/GenBank/DDBJ whole genome shotgun (WGS) entry which is preliminary data.</text>
</comment>
<dbReference type="OrthoDB" id="175043at2"/>
<dbReference type="EMBL" id="VAUV01000006">
    <property type="protein sequence ID" value="TLD71170.1"/>
    <property type="molecule type" value="Genomic_DNA"/>
</dbReference>
<gene>
    <name evidence="2" type="ORF">FEM03_09700</name>
</gene>
<keyword evidence="1" id="KW-0732">Signal</keyword>
<feature type="signal peptide" evidence="1">
    <location>
        <begin position="1"/>
        <end position="18"/>
    </location>
</feature>
<evidence type="ECO:0000256" key="1">
    <source>
        <dbReference type="SAM" id="SignalP"/>
    </source>
</evidence>
<dbReference type="AlphaFoldDB" id="A0A5R8KFV4"/>
<feature type="chain" id="PRO_5024286245" evidence="1">
    <location>
        <begin position="19"/>
        <end position="790"/>
    </location>
</feature>
<proteinExistence type="predicted"/>
<reference evidence="2 3" key="1">
    <citation type="submission" date="2019-05" db="EMBL/GenBank/DDBJ databases">
        <title>Verrucobacter flavum gen. nov., sp. nov. a new member of the family Verrucomicrobiaceae.</title>
        <authorList>
            <person name="Szuroczki S."/>
            <person name="Abbaszade G."/>
            <person name="Szabo A."/>
            <person name="Felfoldi T."/>
            <person name="Schumann P."/>
            <person name="Boka K."/>
            <person name="Keki Z."/>
            <person name="Toumi M."/>
            <person name="Toth E."/>
        </authorList>
    </citation>
    <scope>NUCLEOTIDE SEQUENCE [LARGE SCALE GENOMIC DNA]</scope>
    <source>
        <strain evidence="2 3">MG-N-17</strain>
    </source>
</reference>
<sequence length="790" mass="90722">MKAVLFLPFILFLSTASASEVPVPETPPSTQTPPRNLTHTRVERRTMPLSPELEKKIAELADRCLPEQKNLVEQHMQELIQRIDETVQLTPDQKTSLEKSATTAIEQYLPVWKTAFIGPLRLIHDSLTPVSLKASSGWSPQHLVNVNPVPDPPLPDQSDHWNTALAAVLSPEALARWKQTVEKNRAANEETLQNHLKPKFEKVRESMQETLHPLIVEINSLTQAPIEKIDQLEKLSNRLVDSFSNAMFADITALQRNIPSPTRKSHAKQGGLNTTLIFPSIALQNEFETGAAAILSPQELATWRTGAKERDEKLRRELVENTKPLAGQYRESFQQQFQLEVANIVATLDFPDDRKKLLEKAGDDALNDYFEDWQKALVTHLLTLPEAQREEVLGGSRGFSLGMESENQPRKHPAWEQRKNLVLTPEETQRWKTSLEERRQRICDAYAHLFIAEIDKQVALSSAQRAPLFPITQKLVSKQLEQFNFDYTTPTHFHQTYFLNMTETEDGKELATVLTPRQWEHWKSLRERQRQQPPKPSEDLAGLDPEIIIARHLHHLDQRERAQRLSQMQMHTDEATRIATLSEKAAAHLNTAAKGAVESTMDFWRKSMANYMRQQTRQTTPEALQQRLNGLGSMRFSNNEPQAEDHPIWKTAVVQILPEDRRQTWKDEQSARARYLNEAIATNVLAQLNQQSPISTDHAETLKPHIIEVLTDHSHEFLGWFSDGWYYSPHQVLTPICGVPEDVLKTTFTEKRLTTLRETVLAQGQSYWDSIKQQREQRLKNEERRRKAKK</sequence>